<feature type="non-terminal residue" evidence="2">
    <location>
        <position position="1"/>
    </location>
</feature>
<evidence type="ECO:0000256" key="1">
    <source>
        <dbReference type="SAM" id="Phobius"/>
    </source>
</evidence>
<evidence type="ECO:0000313" key="2">
    <source>
        <dbReference type="EMBL" id="GAI10615.1"/>
    </source>
</evidence>
<comment type="caution">
    <text evidence="2">The sequence shown here is derived from an EMBL/GenBank/DDBJ whole genome shotgun (WGS) entry which is preliminary data.</text>
</comment>
<organism evidence="2">
    <name type="scientific">marine sediment metagenome</name>
    <dbReference type="NCBI Taxonomy" id="412755"/>
    <lineage>
        <taxon>unclassified sequences</taxon>
        <taxon>metagenomes</taxon>
        <taxon>ecological metagenomes</taxon>
    </lineage>
</organism>
<sequence length="90" mass="9602">TAEQIKQRYGLVTSNGSEGEVDLNDGLKELSTKGKVDKSLVDQVIKKSMEDLVEEIIHALILPIPAGSVGIFLVLVVPTLIAVLLLGAHL</sequence>
<proteinExistence type="predicted"/>
<keyword evidence="1" id="KW-0812">Transmembrane</keyword>
<dbReference type="EMBL" id="BARV01011658">
    <property type="protein sequence ID" value="GAI10615.1"/>
    <property type="molecule type" value="Genomic_DNA"/>
</dbReference>
<keyword evidence="1" id="KW-0472">Membrane</keyword>
<protein>
    <submittedName>
        <fullName evidence="2">Uncharacterized protein</fullName>
    </submittedName>
</protein>
<feature type="transmembrane region" description="Helical" evidence="1">
    <location>
        <begin position="56"/>
        <end position="86"/>
    </location>
</feature>
<dbReference type="AlphaFoldDB" id="X1M7F1"/>
<gene>
    <name evidence="2" type="ORF">S06H3_21991</name>
</gene>
<name>X1M7F1_9ZZZZ</name>
<accession>X1M7F1</accession>
<keyword evidence="1" id="KW-1133">Transmembrane helix</keyword>
<reference evidence="2" key="1">
    <citation type="journal article" date="2014" name="Front. Microbiol.">
        <title>High frequency of phylogenetically diverse reductive dehalogenase-homologous genes in deep subseafloor sedimentary metagenomes.</title>
        <authorList>
            <person name="Kawai M."/>
            <person name="Futagami T."/>
            <person name="Toyoda A."/>
            <person name="Takaki Y."/>
            <person name="Nishi S."/>
            <person name="Hori S."/>
            <person name="Arai W."/>
            <person name="Tsubouchi T."/>
            <person name="Morono Y."/>
            <person name="Uchiyama I."/>
            <person name="Ito T."/>
            <person name="Fujiyama A."/>
            <person name="Inagaki F."/>
            <person name="Takami H."/>
        </authorList>
    </citation>
    <scope>NUCLEOTIDE SEQUENCE</scope>
    <source>
        <strain evidence="2">Expedition CK06-06</strain>
    </source>
</reference>